<sequence length="170" mass="19745">MTMEMPFIYILVIALIGFIIWRRVKRRHRPIKRNGLGILAPILFILIAFSLSLSQLMHIPGQPFHLPPYWEMMIAGVLGVIFGLIMLSQTDYEVREDGFIYSKPNKNFKYVIIAIIFIRMALSQYFKGLDSIDFAVLTMTLAFIYIVIWRVGSYLKFRKLNDDNYSVNAG</sequence>
<evidence type="ECO:0000256" key="1">
    <source>
        <dbReference type="SAM" id="Phobius"/>
    </source>
</evidence>
<feature type="transmembrane region" description="Helical" evidence="1">
    <location>
        <begin position="108"/>
        <end position="126"/>
    </location>
</feature>
<dbReference type="InterPro" id="IPR031306">
    <property type="entry name" value="CcdC"/>
</dbReference>
<dbReference type="Pfam" id="PF07301">
    <property type="entry name" value="DUF1453"/>
    <property type="match status" value="1"/>
</dbReference>
<evidence type="ECO:0000313" key="3">
    <source>
        <dbReference type="Proteomes" id="UP000501076"/>
    </source>
</evidence>
<dbReference type="Proteomes" id="UP000501076">
    <property type="component" value="Chromosome"/>
</dbReference>
<proteinExistence type="predicted"/>
<accession>A0A6M6DYS2</accession>
<feature type="transmembrane region" description="Helical" evidence="1">
    <location>
        <begin position="36"/>
        <end position="57"/>
    </location>
</feature>
<organism evidence="2 3">
    <name type="scientific">Priestia megaterium</name>
    <name type="common">Bacillus megaterium</name>
    <dbReference type="NCBI Taxonomy" id="1404"/>
    <lineage>
        <taxon>Bacteria</taxon>
        <taxon>Bacillati</taxon>
        <taxon>Bacillota</taxon>
        <taxon>Bacilli</taxon>
        <taxon>Bacillales</taxon>
        <taxon>Bacillaceae</taxon>
        <taxon>Priestia</taxon>
    </lineage>
</organism>
<feature type="transmembrane region" description="Helical" evidence="1">
    <location>
        <begin position="132"/>
        <end position="151"/>
    </location>
</feature>
<evidence type="ECO:0000313" key="2">
    <source>
        <dbReference type="EMBL" id="QJX76485.1"/>
    </source>
</evidence>
<gene>
    <name evidence="2" type="ORF">FDZ14_09905</name>
</gene>
<keyword evidence="1" id="KW-0812">Transmembrane</keyword>
<dbReference type="PANTHER" id="PTHR39164:SF1">
    <property type="entry name" value="PROTEIN CCDC"/>
    <property type="match status" value="1"/>
</dbReference>
<keyword evidence="1" id="KW-1133">Transmembrane helix</keyword>
<name>A0A6M6DYS2_PRIMG</name>
<reference evidence="2 3" key="1">
    <citation type="submission" date="2019-10" db="EMBL/GenBank/DDBJ databases">
        <title>Complete genome sequences for adaption low water activity.</title>
        <authorList>
            <person name="Zhao L."/>
            <person name="Zhong J."/>
        </authorList>
    </citation>
    <scope>NUCLEOTIDE SEQUENCE [LARGE SCALE GENOMIC DNA]</scope>
    <source>
        <strain evidence="2 3">FDU301</strain>
    </source>
</reference>
<dbReference type="PANTHER" id="PTHR39164">
    <property type="entry name" value="PROTEIN CCDC"/>
    <property type="match status" value="1"/>
</dbReference>
<dbReference type="AlphaFoldDB" id="A0A6M6DYS2"/>
<protein>
    <submittedName>
        <fullName evidence="2">DUF1453 family protein</fullName>
    </submittedName>
</protein>
<dbReference type="InterPro" id="IPR058247">
    <property type="entry name" value="DUF1453"/>
</dbReference>
<feature type="transmembrane region" description="Helical" evidence="1">
    <location>
        <begin position="6"/>
        <end position="24"/>
    </location>
</feature>
<dbReference type="RefSeq" id="WP_171776886.1">
    <property type="nucleotide sequence ID" value="NZ_CP045272.1"/>
</dbReference>
<dbReference type="EMBL" id="CP045272">
    <property type="protein sequence ID" value="QJX76485.1"/>
    <property type="molecule type" value="Genomic_DNA"/>
</dbReference>
<keyword evidence="1" id="KW-0472">Membrane</keyword>
<feature type="transmembrane region" description="Helical" evidence="1">
    <location>
        <begin position="69"/>
        <end position="87"/>
    </location>
</feature>